<reference evidence="2" key="2">
    <citation type="journal article" date="2023" name="IMA Fungus">
        <title>Comparative genomic study of the Penicillium genus elucidates a diverse pangenome and 15 lateral gene transfer events.</title>
        <authorList>
            <person name="Petersen C."/>
            <person name="Sorensen T."/>
            <person name="Nielsen M.R."/>
            <person name="Sondergaard T.E."/>
            <person name="Sorensen J.L."/>
            <person name="Fitzpatrick D.A."/>
            <person name="Frisvad J.C."/>
            <person name="Nielsen K.L."/>
        </authorList>
    </citation>
    <scope>NUCLEOTIDE SEQUENCE</scope>
    <source>
        <strain evidence="2">IBT 34128</strain>
    </source>
</reference>
<reference evidence="2" key="1">
    <citation type="submission" date="2022-11" db="EMBL/GenBank/DDBJ databases">
        <authorList>
            <person name="Petersen C."/>
        </authorList>
    </citation>
    <scope>NUCLEOTIDE SEQUENCE</scope>
    <source>
        <strain evidence="2">IBT 34128</strain>
    </source>
</reference>
<sequence>MPKFWGLKPIETLKTFPLCSVLTYTSGLPSVGKTFTVKATSEYFKLPLFSISVGELVVDHGDSNTFK</sequence>
<proteinExistence type="predicted"/>
<dbReference type="OrthoDB" id="10042665at2759"/>
<evidence type="ECO:0000313" key="3">
    <source>
        <dbReference type="Proteomes" id="UP001141434"/>
    </source>
</evidence>
<dbReference type="AlphaFoldDB" id="A0A9W9FR99"/>
<accession>A0A9W9FR99</accession>
<dbReference type="GO" id="GO:0005524">
    <property type="term" value="F:ATP binding"/>
    <property type="evidence" value="ECO:0007669"/>
    <property type="project" value="InterPro"/>
</dbReference>
<keyword evidence="3" id="KW-1185">Reference proteome</keyword>
<dbReference type="Pfam" id="PF00004">
    <property type="entry name" value="AAA"/>
    <property type="match status" value="1"/>
</dbReference>
<evidence type="ECO:0000259" key="1">
    <source>
        <dbReference type="Pfam" id="PF00004"/>
    </source>
</evidence>
<dbReference type="EMBL" id="JAPMSZ010000004">
    <property type="protein sequence ID" value="KAJ5104600.1"/>
    <property type="molecule type" value="Genomic_DNA"/>
</dbReference>
<gene>
    <name evidence="2" type="ORF">NUU61_001947</name>
</gene>
<dbReference type="Proteomes" id="UP001141434">
    <property type="component" value="Unassembled WGS sequence"/>
</dbReference>
<name>A0A9W9FR99_9EURO</name>
<dbReference type="GeneID" id="81391697"/>
<dbReference type="RefSeq" id="XP_056513596.1">
    <property type="nucleotide sequence ID" value="XM_056652529.1"/>
</dbReference>
<organism evidence="2 3">
    <name type="scientific">Penicillium alfredii</name>
    <dbReference type="NCBI Taxonomy" id="1506179"/>
    <lineage>
        <taxon>Eukaryota</taxon>
        <taxon>Fungi</taxon>
        <taxon>Dikarya</taxon>
        <taxon>Ascomycota</taxon>
        <taxon>Pezizomycotina</taxon>
        <taxon>Eurotiomycetes</taxon>
        <taxon>Eurotiomycetidae</taxon>
        <taxon>Eurotiales</taxon>
        <taxon>Aspergillaceae</taxon>
        <taxon>Penicillium</taxon>
    </lineage>
</organism>
<feature type="domain" description="ATPase AAA-type core" evidence="1">
    <location>
        <begin position="26"/>
        <end position="58"/>
    </location>
</feature>
<dbReference type="GO" id="GO:0016887">
    <property type="term" value="F:ATP hydrolysis activity"/>
    <property type="evidence" value="ECO:0007669"/>
    <property type="project" value="InterPro"/>
</dbReference>
<dbReference type="InterPro" id="IPR003959">
    <property type="entry name" value="ATPase_AAA_core"/>
</dbReference>
<evidence type="ECO:0000313" key="2">
    <source>
        <dbReference type="EMBL" id="KAJ5104600.1"/>
    </source>
</evidence>
<protein>
    <recommendedName>
        <fullName evidence="1">ATPase AAA-type core domain-containing protein</fullName>
    </recommendedName>
</protein>
<comment type="caution">
    <text evidence="2">The sequence shown here is derived from an EMBL/GenBank/DDBJ whole genome shotgun (WGS) entry which is preliminary data.</text>
</comment>